<gene>
    <name evidence="2" type="ORF">SAMN02746066_00838</name>
</gene>
<evidence type="ECO:0000313" key="3">
    <source>
        <dbReference type="Proteomes" id="UP000184038"/>
    </source>
</evidence>
<evidence type="ECO:0000259" key="1">
    <source>
        <dbReference type="Pfam" id="PF09084"/>
    </source>
</evidence>
<reference evidence="2 3" key="1">
    <citation type="submission" date="2016-11" db="EMBL/GenBank/DDBJ databases">
        <authorList>
            <person name="Jaros S."/>
            <person name="Januszkiewicz K."/>
            <person name="Wedrychowicz H."/>
        </authorList>
    </citation>
    <scope>NUCLEOTIDE SEQUENCE [LARGE SCALE GENOMIC DNA]</scope>
    <source>
        <strain evidence="2 3">DSM 15930</strain>
    </source>
</reference>
<dbReference type="PANTHER" id="PTHR30024">
    <property type="entry name" value="ALIPHATIC SULFONATES-BINDING PROTEIN-RELATED"/>
    <property type="match status" value="1"/>
</dbReference>
<sequence>MMKRIERTSRIILIMVVVVLMSGCFKKSNEEKEKAADVVAQTEPVESTVLPTGHKVDTVKIGYVDVTGGGVLSDMLGVARDQGFIEEELSAIGVKAELVPMTGAGPAINEALAGEHLDIGVLGDVPAVIGKASGIDTQIIAYSGLNNGASLVVGKDATYDSLEDMKGKKIATQRGAFMHRTLQYMLNDVSLKERDIEFVNANAQDSAELLVTGNVDGAVVGGVTLTRLVEQGFKVICDYREHPEWTAGSYVIARTEYIEENPDIILAFVRALVKAKELCEQEKDTLLDQWVSTGESEASYEYLYPNYDNYYTLGSSEATIQNGKNTLQFLLDNKLIVEGFDIEKWENATFYTEAFKELGEKQ</sequence>
<keyword evidence="3" id="KW-1185">Reference proteome</keyword>
<dbReference type="Gene3D" id="3.40.190.10">
    <property type="entry name" value="Periplasmic binding protein-like II"/>
    <property type="match status" value="2"/>
</dbReference>
<protein>
    <submittedName>
        <fullName evidence="2">Sulfonate transport system substrate-binding protein</fullName>
    </submittedName>
</protein>
<evidence type="ECO:0000313" key="2">
    <source>
        <dbReference type="EMBL" id="SHM11417.1"/>
    </source>
</evidence>
<proteinExistence type="predicted"/>
<dbReference type="EMBL" id="FRCP01000006">
    <property type="protein sequence ID" value="SHM11417.1"/>
    <property type="molecule type" value="Genomic_DNA"/>
</dbReference>
<dbReference type="InterPro" id="IPR015168">
    <property type="entry name" value="SsuA/THI5"/>
</dbReference>
<name>A0A1M7G636_9FIRM</name>
<dbReference type="Proteomes" id="UP000184038">
    <property type="component" value="Unassembled WGS sequence"/>
</dbReference>
<dbReference type="RefSeq" id="WP_242952476.1">
    <property type="nucleotide sequence ID" value="NZ_FRCP01000006.1"/>
</dbReference>
<dbReference type="SUPFAM" id="SSF53850">
    <property type="entry name" value="Periplasmic binding protein-like II"/>
    <property type="match status" value="1"/>
</dbReference>
<dbReference type="STRING" id="1120996.SAMN02746066_00838"/>
<dbReference type="Pfam" id="PF09084">
    <property type="entry name" value="NMT1"/>
    <property type="match status" value="1"/>
</dbReference>
<dbReference type="PROSITE" id="PS51257">
    <property type="entry name" value="PROKAR_LIPOPROTEIN"/>
    <property type="match status" value="1"/>
</dbReference>
<dbReference type="AlphaFoldDB" id="A0A1M7G636"/>
<accession>A0A1M7G636</accession>
<feature type="domain" description="SsuA/THI5-like" evidence="1">
    <location>
        <begin position="78"/>
        <end position="278"/>
    </location>
</feature>
<organism evidence="2 3">
    <name type="scientific">Anaerosporobacter mobilis DSM 15930</name>
    <dbReference type="NCBI Taxonomy" id="1120996"/>
    <lineage>
        <taxon>Bacteria</taxon>
        <taxon>Bacillati</taxon>
        <taxon>Bacillota</taxon>
        <taxon>Clostridia</taxon>
        <taxon>Lachnospirales</taxon>
        <taxon>Lachnospiraceae</taxon>
        <taxon>Anaerosporobacter</taxon>
    </lineage>
</organism>